<protein>
    <recommendedName>
        <fullName evidence="3">DUF295 domain-containing protein</fullName>
    </recommendedName>
</protein>
<sequence length="467" mass="52305">MHSLMSIIIPASPSVLAASTDMESHQLRNDTKALTVAAPLRRRSRFFVSTARREIYGDALHRAALPPSLLGFFHGRGEVYVDDDEEQSLPAEEFGEFAGLSAGNSAAAPAIDPSFSFLTKALPRTDYIFLLDSCNGLLLFGHLRDPYSTPGLGYIVCNPATEQWVAVPGCGCIDDDLSLLMLTTHISLLFDPAVSSHFHLVIFWDNVGSSGMTLTTVHTYSSKARVWRHSEFDWSEEERQGPWEGWRRRDMLSGDSSLCGSSTSSALVDGLLYLILGRNRILRLDAQGKTRRVIPGPAVHVDTENYVIFVGQSQGILHCIVEEGHEDIPPLLSEDIDDDDDDARREWRSYGLSVWVLQDSDTPKWIFKHRMSSLQLFGKRNCQSMLDYHAVTVHPDCNLIFFVQHWDAQMISYDIDRQEVRALQSFQDDFGPITLSSHTTLTPYVPYFSELFVGVIGAHKEAVEVLH</sequence>
<accession>A0ABC9FMW2</accession>
<evidence type="ECO:0008006" key="3">
    <source>
        <dbReference type="Google" id="ProtNLM"/>
    </source>
</evidence>
<keyword evidence="2" id="KW-1185">Reference proteome</keyword>
<gene>
    <name evidence="1" type="ORF">URODEC1_LOCUS107319</name>
</gene>
<reference evidence="1" key="1">
    <citation type="submission" date="2024-10" db="EMBL/GenBank/DDBJ databases">
        <authorList>
            <person name="Ryan C."/>
        </authorList>
    </citation>
    <scope>NUCLEOTIDE SEQUENCE [LARGE SCALE GENOMIC DNA]</scope>
</reference>
<organism evidence="1 2">
    <name type="scientific">Urochloa decumbens</name>
    <dbReference type="NCBI Taxonomy" id="240449"/>
    <lineage>
        <taxon>Eukaryota</taxon>
        <taxon>Viridiplantae</taxon>
        <taxon>Streptophyta</taxon>
        <taxon>Embryophyta</taxon>
        <taxon>Tracheophyta</taxon>
        <taxon>Spermatophyta</taxon>
        <taxon>Magnoliopsida</taxon>
        <taxon>Liliopsida</taxon>
        <taxon>Poales</taxon>
        <taxon>Poaceae</taxon>
        <taxon>PACMAD clade</taxon>
        <taxon>Panicoideae</taxon>
        <taxon>Panicodae</taxon>
        <taxon>Paniceae</taxon>
        <taxon>Melinidinae</taxon>
        <taxon>Urochloa</taxon>
    </lineage>
</organism>
<dbReference type="Proteomes" id="UP001497457">
    <property type="component" value="Chromosome 7b"/>
</dbReference>
<evidence type="ECO:0000313" key="2">
    <source>
        <dbReference type="Proteomes" id="UP001497457"/>
    </source>
</evidence>
<proteinExistence type="predicted"/>
<name>A0ABC9FMW2_9POAL</name>
<dbReference type="InterPro" id="IPR055290">
    <property type="entry name" value="At3g26010-like"/>
</dbReference>
<dbReference type="SUPFAM" id="SSF63829">
    <property type="entry name" value="Calcium-dependent phosphotriesterase"/>
    <property type="match status" value="1"/>
</dbReference>
<dbReference type="AlphaFoldDB" id="A0ABC9FMW2"/>
<dbReference type="PANTHER" id="PTHR35546:SF106">
    <property type="entry name" value="DUF1618 DOMAIN-CONTAINING PROTEIN"/>
    <property type="match status" value="1"/>
</dbReference>
<dbReference type="PANTHER" id="PTHR35546">
    <property type="entry name" value="F-BOX PROTEIN INTERACTION DOMAIN PROTEIN-RELATED"/>
    <property type="match status" value="1"/>
</dbReference>
<evidence type="ECO:0000313" key="1">
    <source>
        <dbReference type="EMBL" id="CAL5078830.1"/>
    </source>
</evidence>
<dbReference type="EMBL" id="OZ075117">
    <property type="protein sequence ID" value="CAL5078830.1"/>
    <property type="molecule type" value="Genomic_DNA"/>
</dbReference>